<comment type="caution">
    <text evidence="9">The sequence shown here is derived from an EMBL/GenBank/DDBJ whole genome shotgun (WGS) entry which is preliminary data.</text>
</comment>
<evidence type="ECO:0000256" key="7">
    <source>
        <dbReference type="ARBA" id="ARBA00023237"/>
    </source>
</evidence>
<keyword evidence="5 8" id="KW-0732">Signal</keyword>
<keyword evidence="6" id="KW-0472">Membrane</keyword>
<evidence type="ECO:0000256" key="8">
    <source>
        <dbReference type="SAM" id="SignalP"/>
    </source>
</evidence>
<dbReference type="Gene3D" id="2.40.160.60">
    <property type="entry name" value="Outer membrane protein transport protein (OMPP1/FadL/TodX)"/>
    <property type="match status" value="2"/>
</dbReference>
<evidence type="ECO:0000256" key="3">
    <source>
        <dbReference type="ARBA" id="ARBA00022452"/>
    </source>
</evidence>
<dbReference type="Pfam" id="PF03349">
    <property type="entry name" value="Toluene_X"/>
    <property type="match status" value="1"/>
</dbReference>
<comment type="subcellular location">
    <subcellularLocation>
        <location evidence="1">Cell outer membrane</location>
        <topology evidence="1">Multi-pass membrane protein</topology>
    </subcellularLocation>
</comment>
<evidence type="ECO:0000256" key="2">
    <source>
        <dbReference type="ARBA" id="ARBA00008163"/>
    </source>
</evidence>
<evidence type="ECO:0000256" key="1">
    <source>
        <dbReference type="ARBA" id="ARBA00004571"/>
    </source>
</evidence>
<evidence type="ECO:0000256" key="6">
    <source>
        <dbReference type="ARBA" id="ARBA00023136"/>
    </source>
</evidence>
<dbReference type="SUPFAM" id="SSF56935">
    <property type="entry name" value="Porins"/>
    <property type="match status" value="1"/>
</dbReference>
<keyword evidence="10" id="KW-1185">Reference proteome</keyword>
<feature type="signal peptide" evidence="8">
    <location>
        <begin position="1"/>
        <end position="19"/>
    </location>
</feature>
<dbReference type="InterPro" id="IPR005017">
    <property type="entry name" value="OMPP1/FadL/TodX"/>
</dbReference>
<dbReference type="PANTHER" id="PTHR35093">
    <property type="entry name" value="OUTER MEMBRANE PROTEIN NMB0088-RELATED"/>
    <property type="match status" value="1"/>
</dbReference>
<keyword evidence="7" id="KW-0998">Cell outer membrane</keyword>
<keyword evidence="3" id="KW-1134">Transmembrane beta strand</keyword>
<dbReference type="EMBL" id="JBHLTQ010000002">
    <property type="protein sequence ID" value="MFC0603951.1"/>
    <property type="molecule type" value="Genomic_DNA"/>
</dbReference>
<evidence type="ECO:0000313" key="9">
    <source>
        <dbReference type="EMBL" id="MFC0603951.1"/>
    </source>
</evidence>
<protein>
    <submittedName>
        <fullName evidence="9">OmpP1/FadL family transporter</fullName>
    </submittedName>
</protein>
<sequence>MKKLLMFCIGMLSTSYILAQDVTDAIRYSIDEIQGTARFRAMSGAFGALGGDMSGVSINPAGSAIFNNSHASVSIGVFNKNNDVNYFNGSNSDSDSNLDLNQLGATFVFTNSNPNSPWKKFTLGAAYDNTANLNNEWRASGTNTTSIDSYFLAFTNTIEIPFGILKLQPGEFIEEAYSDIGTIPDDGYSIQQAFLGYWSGIIDPENLDDNTNNNETNYVSNISPGNFNQNYLYSETGYNGKLAFNFATDYDDKFFFGLNLNTHFINYEKFTSLNETNSNAGSVVNSLRFENLLSTTGSGFSFQLGTIVKLTPELRAGVSYNSPTWYRVSEELVQGINSNIADQDIRYISDIINIYPEYKLKTPGKITGSLAYVFGKQGLLSFDYSVKDYSNAKFKPTSDPSFSDLNNDISNALTSAASYKFGGEYRHKQFSFRGGYRFEESPYKDDMRLGDLTGYSLGLGYTFGDFNLDVAFSQAERETNHQLYNVGLTDSAQVQTKFTDVIITLGFRI</sequence>
<comment type="similarity">
    <text evidence="2">Belongs to the OmpP1/FadL family.</text>
</comment>
<gene>
    <name evidence="9" type="ORF">ACFFGA_05265</name>
</gene>
<dbReference type="PANTHER" id="PTHR35093:SF8">
    <property type="entry name" value="OUTER MEMBRANE PROTEIN NMB0088-RELATED"/>
    <property type="match status" value="1"/>
</dbReference>
<evidence type="ECO:0000256" key="4">
    <source>
        <dbReference type="ARBA" id="ARBA00022692"/>
    </source>
</evidence>
<keyword evidence="4" id="KW-0812">Transmembrane</keyword>
<name>A0ABV6Q6T3_9FLAO</name>
<evidence type="ECO:0000256" key="5">
    <source>
        <dbReference type="ARBA" id="ARBA00022729"/>
    </source>
</evidence>
<evidence type="ECO:0000313" key="10">
    <source>
        <dbReference type="Proteomes" id="UP001589832"/>
    </source>
</evidence>
<proteinExistence type="inferred from homology"/>
<organism evidence="9 10">
    <name type="scientific">Winogradskyella pulchriflava</name>
    <dbReference type="NCBI Taxonomy" id="1110688"/>
    <lineage>
        <taxon>Bacteria</taxon>
        <taxon>Pseudomonadati</taxon>
        <taxon>Bacteroidota</taxon>
        <taxon>Flavobacteriia</taxon>
        <taxon>Flavobacteriales</taxon>
        <taxon>Flavobacteriaceae</taxon>
        <taxon>Winogradskyella</taxon>
    </lineage>
</organism>
<accession>A0ABV6Q6T3</accession>
<dbReference type="Proteomes" id="UP001589832">
    <property type="component" value="Unassembled WGS sequence"/>
</dbReference>
<reference evidence="9 10" key="1">
    <citation type="submission" date="2024-09" db="EMBL/GenBank/DDBJ databases">
        <authorList>
            <person name="Sun Q."/>
            <person name="Mori K."/>
        </authorList>
    </citation>
    <scope>NUCLEOTIDE SEQUENCE [LARGE SCALE GENOMIC DNA]</scope>
    <source>
        <strain evidence="9 10">NCAIM B.02481</strain>
    </source>
</reference>
<dbReference type="RefSeq" id="WP_386060728.1">
    <property type="nucleotide sequence ID" value="NZ_JBHLTQ010000002.1"/>
</dbReference>
<feature type="chain" id="PRO_5045965928" evidence="8">
    <location>
        <begin position="20"/>
        <end position="509"/>
    </location>
</feature>